<dbReference type="InterPro" id="IPR015424">
    <property type="entry name" value="PyrdxlP-dep_Trfase"/>
</dbReference>
<evidence type="ECO:0000256" key="4">
    <source>
        <dbReference type="PIRSR" id="PIRSR000390-2"/>
    </source>
</evidence>
<dbReference type="GO" id="GO:0030170">
    <property type="term" value="F:pyridoxal phosphate binding"/>
    <property type="evidence" value="ECO:0007669"/>
    <property type="project" value="UniProtKB-ARBA"/>
</dbReference>
<gene>
    <name evidence="6" type="ORF">AQPE_3063</name>
</gene>
<dbReference type="CDD" id="cd00616">
    <property type="entry name" value="AHBA_syn"/>
    <property type="match status" value="1"/>
</dbReference>
<evidence type="ECO:0000313" key="7">
    <source>
        <dbReference type="Proteomes" id="UP001193389"/>
    </source>
</evidence>
<dbReference type="PIRSF" id="PIRSF000390">
    <property type="entry name" value="PLP_StrS"/>
    <property type="match status" value="1"/>
</dbReference>
<dbReference type="EMBL" id="AP018694">
    <property type="protein sequence ID" value="BBE18893.1"/>
    <property type="molecule type" value="Genomic_DNA"/>
</dbReference>
<dbReference type="InterPro" id="IPR015421">
    <property type="entry name" value="PyrdxlP-dep_Trfase_major"/>
</dbReference>
<dbReference type="AlphaFoldDB" id="A0A5K7SBD5"/>
<keyword evidence="7" id="KW-1185">Reference proteome</keyword>
<proteinExistence type="inferred from homology"/>
<evidence type="ECO:0000256" key="3">
    <source>
        <dbReference type="PIRSR" id="PIRSR000390-1"/>
    </source>
</evidence>
<dbReference type="SUPFAM" id="SSF53383">
    <property type="entry name" value="PLP-dependent transferases"/>
    <property type="match status" value="1"/>
</dbReference>
<dbReference type="Gene3D" id="3.90.1150.10">
    <property type="entry name" value="Aspartate Aminotransferase, domain 1"/>
    <property type="match status" value="1"/>
</dbReference>
<dbReference type="Gene3D" id="3.40.640.10">
    <property type="entry name" value="Type I PLP-dependent aspartate aminotransferase-like (Major domain)"/>
    <property type="match status" value="1"/>
</dbReference>
<evidence type="ECO:0000313" key="6">
    <source>
        <dbReference type="EMBL" id="BBE18893.1"/>
    </source>
</evidence>
<reference evidence="6" key="1">
    <citation type="journal article" date="2020" name="Int. J. Syst. Evol. Microbiol.">
        <title>Aquipluma nitroreducens gen. nov. sp. nov., a novel facultatively anaerobic bacterium isolated from a freshwater lake.</title>
        <authorList>
            <person name="Watanabe M."/>
            <person name="Kojima H."/>
            <person name="Fukui M."/>
        </authorList>
    </citation>
    <scope>NUCLEOTIDE SEQUENCE</scope>
    <source>
        <strain evidence="6">MeG22</strain>
    </source>
</reference>
<dbReference type="FunFam" id="3.40.640.10:FF:000089">
    <property type="entry name" value="Aminotransferase, DegT/DnrJ/EryC1/StrS family"/>
    <property type="match status" value="1"/>
</dbReference>
<dbReference type="InterPro" id="IPR015422">
    <property type="entry name" value="PyrdxlP-dep_Trfase_small"/>
</dbReference>
<comment type="similarity">
    <text evidence="2 5">Belongs to the DegT/DnrJ/EryC1 family.</text>
</comment>
<dbReference type="Pfam" id="PF01041">
    <property type="entry name" value="DegT_DnrJ_EryC1"/>
    <property type="match status" value="1"/>
</dbReference>
<sequence>MVDLFSQYQKIKPQINSAIQDVLDTTDFIKGKQVVEFENNLTKFTGSKYAITCANGTDALQIALMALDLEIGDEVIVPGFTYAATAEVIALLRLIPVMVDVDPKTFNISISELKRAITKKTKAIVPVHLFGQCSDMEPIMKIAQEHKLWIIEDNAQSFGAEYMFSDGTTKQTGTIGHIGSTSFFPTKNLGCFGDGGALFTNDDILAEKIRMIANHGQKIKYHHSIIGCNSRLDTIQAAVLNVKLEHLNEHLNARKKAADFYDNALANWQFGQIPQQINNINHTYNQYTLIIKNGRRDELKSFLAGKGIPSMIYYPIPLYKQDAFNKYVPQGFELPNTEQLCRSVLSVPIHTEMNEDILLKITDTLKSFK</sequence>
<evidence type="ECO:0000256" key="5">
    <source>
        <dbReference type="RuleBase" id="RU004508"/>
    </source>
</evidence>
<dbReference type="PANTHER" id="PTHR30244:SF42">
    <property type="entry name" value="UDP-2-ACETAMIDO-2-DEOXY-3-OXO-D-GLUCURONATE AMINOTRANSFERASE"/>
    <property type="match status" value="1"/>
</dbReference>
<dbReference type="PANTHER" id="PTHR30244">
    <property type="entry name" value="TRANSAMINASE"/>
    <property type="match status" value="1"/>
</dbReference>
<dbReference type="InterPro" id="IPR000653">
    <property type="entry name" value="DegT/StrS_aminotransferase"/>
</dbReference>
<evidence type="ECO:0000256" key="2">
    <source>
        <dbReference type="ARBA" id="ARBA00037999"/>
    </source>
</evidence>
<accession>A0A5K7SBD5</accession>
<evidence type="ECO:0000256" key="1">
    <source>
        <dbReference type="ARBA" id="ARBA00022898"/>
    </source>
</evidence>
<organism evidence="6 7">
    <name type="scientific">Aquipluma nitroreducens</name>
    <dbReference type="NCBI Taxonomy" id="2010828"/>
    <lineage>
        <taxon>Bacteria</taxon>
        <taxon>Pseudomonadati</taxon>
        <taxon>Bacteroidota</taxon>
        <taxon>Bacteroidia</taxon>
        <taxon>Marinilabiliales</taxon>
        <taxon>Prolixibacteraceae</taxon>
        <taxon>Aquipluma</taxon>
    </lineage>
</organism>
<dbReference type="RefSeq" id="WP_318347189.1">
    <property type="nucleotide sequence ID" value="NZ_AP018694.1"/>
</dbReference>
<dbReference type="KEGG" id="anf:AQPE_3063"/>
<name>A0A5K7SBD5_9BACT</name>
<feature type="active site" description="Proton acceptor" evidence="3">
    <location>
        <position position="187"/>
    </location>
</feature>
<dbReference type="GO" id="GO:0000271">
    <property type="term" value="P:polysaccharide biosynthetic process"/>
    <property type="evidence" value="ECO:0007669"/>
    <property type="project" value="TreeGrafter"/>
</dbReference>
<dbReference type="Proteomes" id="UP001193389">
    <property type="component" value="Chromosome"/>
</dbReference>
<protein>
    <submittedName>
        <fullName evidence="6">Pleiotropic regulatory protein</fullName>
    </submittedName>
</protein>
<feature type="modified residue" description="N6-(pyridoxal phosphate)lysine" evidence="4">
    <location>
        <position position="187"/>
    </location>
</feature>
<dbReference type="GO" id="GO:0008483">
    <property type="term" value="F:transaminase activity"/>
    <property type="evidence" value="ECO:0007669"/>
    <property type="project" value="TreeGrafter"/>
</dbReference>
<keyword evidence="1 4" id="KW-0663">Pyridoxal phosphate</keyword>